<reference evidence="3 4" key="1">
    <citation type="submission" date="2018-09" db="EMBL/GenBank/DDBJ databases">
        <title>Discovery and Ecogenomic Context for Candidatus Cryosericales, a Global Caldiserica Order Active in Thawing Permafrost.</title>
        <authorList>
            <person name="Martinez M.A."/>
            <person name="Woodcroft B.J."/>
            <person name="Ignacio Espinoza J.C."/>
            <person name="Zayed A."/>
            <person name="Singleton C.M."/>
            <person name="Boyd J."/>
            <person name="Li Y.-F."/>
            <person name="Purvine S."/>
            <person name="Maughan H."/>
            <person name="Hodgkins S.B."/>
            <person name="Anderson D."/>
            <person name="Sederholm M."/>
            <person name="Temperton B."/>
            <person name="Saleska S.R."/>
            <person name="Tyson G.W."/>
            <person name="Rich V.I."/>
        </authorList>
    </citation>
    <scope>NUCLEOTIDE SEQUENCE [LARGE SCALE GENOMIC DNA]</scope>
    <source>
        <strain evidence="3 4">SMC6</strain>
    </source>
</reference>
<dbReference type="Proteomes" id="UP000266260">
    <property type="component" value="Unassembled WGS sequence"/>
</dbReference>
<gene>
    <name evidence="3" type="ORF">SMC6_02110</name>
</gene>
<proteinExistence type="inferred from homology"/>
<dbReference type="EMBL" id="QXIT01000039">
    <property type="protein sequence ID" value="RIE09878.1"/>
    <property type="molecule type" value="Genomic_DNA"/>
</dbReference>
<comment type="caution">
    <text evidence="3">The sequence shown here is derived from an EMBL/GenBank/DDBJ whole genome shotgun (WGS) entry which is preliminary data.</text>
</comment>
<dbReference type="CDD" id="cd20736">
    <property type="entry name" value="PoNe_Nuclease"/>
    <property type="match status" value="1"/>
</dbReference>
<protein>
    <recommendedName>
        <fullName evidence="2">UPF0102 protein SMC6_02110</fullName>
    </recommendedName>
</protein>
<dbReference type="SUPFAM" id="SSF52980">
    <property type="entry name" value="Restriction endonuclease-like"/>
    <property type="match status" value="1"/>
</dbReference>
<dbReference type="Pfam" id="PF02021">
    <property type="entry name" value="UPF0102"/>
    <property type="match status" value="1"/>
</dbReference>
<name>A0A398DC58_9BACT</name>
<organism evidence="3 4">
    <name type="scientific">Candidatus Cryosericum odellii</name>
    <dbReference type="NCBI Taxonomy" id="2290917"/>
    <lineage>
        <taxon>Bacteria</taxon>
        <taxon>Pseudomonadati</taxon>
        <taxon>Caldisericota/Cryosericota group</taxon>
        <taxon>Candidatus Cryosericota</taxon>
        <taxon>Candidatus Cryosericia</taxon>
        <taxon>Candidatus Cryosericales</taxon>
        <taxon>Candidatus Cryosericaceae</taxon>
        <taxon>Candidatus Cryosericum</taxon>
    </lineage>
</organism>
<sequence length="130" mass="14199">MRSCHLGGQHNQALGNAGEELAARWLTDHGFHVVARNLRTTYGELDVIAEKNGHVHVVEVKTRTGTGYGSPLEAIDHRKQEHLRRSTMAALASGIPGLTRPIRGIHIDAMSILMSDTAVPCIEFLEDILA</sequence>
<dbReference type="HAMAP" id="MF_00048">
    <property type="entry name" value="UPF0102"/>
    <property type="match status" value="1"/>
</dbReference>
<dbReference type="InterPro" id="IPR003509">
    <property type="entry name" value="UPF0102_YraN-like"/>
</dbReference>
<accession>A0A398DC58</accession>
<dbReference type="PANTHER" id="PTHR34039:SF1">
    <property type="entry name" value="UPF0102 PROTEIN YRAN"/>
    <property type="match status" value="1"/>
</dbReference>
<dbReference type="AlphaFoldDB" id="A0A398DC58"/>
<dbReference type="InterPro" id="IPR011335">
    <property type="entry name" value="Restrct_endonuc-II-like"/>
</dbReference>
<evidence type="ECO:0000313" key="4">
    <source>
        <dbReference type="Proteomes" id="UP000266260"/>
    </source>
</evidence>
<evidence type="ECO:0000256" key="1">
    <source>
        <dbReference type="ARBA" id="ARBA00006738"/>
    </source>
</evidence>
<dbReference type="PANTHER" id="PTHR34039">
    <property type="entry name" value="UPF0102 PROTEIN YRAN"/>
    <property type="match status" value="1"/>
</dbReference>
<dbReference type="GO" id="GO:0003676">
    <property type="term" value="F:nucleic acid binding"/>
    <property type="evidence" value="ECO:0007669"/>
    <property type="project" value="InterPro"/>
</dbReference>
<dbReference type="Gene3D" id="3.40.1350.10">
    <property type="match status" value="1"/>
</dbReference>
<evidence type="ECO:0000313" key="3">
    <source>
        <dbReference type="EMBL" id="RIE09878.1"/>
    </source>
</evidence>
<dbReference type="InterPro" id="IPR011856">
    <property type="entry name" value="tRNA_endonuc-like_dom_sf"/>
</dbReference>
<evidence type="ECO:0000256" key="2">
    <source>
        <dbReference type="HAMAP-Rule" id="MF_00048"/>
    </source>
</evidence>
<comment type="similarity">
    <text evidence="1 2">Belongs to the UPF0102 family.</text>
</comment>
<keyword evidence="4" id="KW-1185">Reference proteome</keyword>